<dbReference type="InterPro" id="IPR029058">
    <property type="entry name" value="AB_hydrolase_fold"/>
</dbReference>
<dbReference type="Proteomes" id="UP000319671">
    <property type="component" value="Unassembled WGS sequence"/>
</dbReference>
<dbReference type="PANTHER" id="PTHR48081:SF6">
    <property type="entry name" value="PEPTIDASE S9 PROLYL OLIGOPEPTIDASE CATALYTIC DOMAIN-CONTAINING PROTEIN"/>
    <property type="match status" value="1"/>
</dbReference>
<keyword evidence="4" id="KW-1185">Reference proteome</keyword>
<dbReference type="Pfam" id="PF20434">
    <property type="entry name" value="BD-FAE"/>
    <property type="match status" value="1"/>
</dbReference>
<dbReference type="AlphaFoldDB" id="A0A561CB85"/>
<evidence type="ECO:0000313" key="4">
    <source>
        <dbReference type="Proteomes" id="UP000319671"/>
    </source>
</evidence>
<feature type="domain" description="BD-FAE-like" evidence="2">
    <location>
        <begin position="33"/>
        <end position="217"/>
    </location>
</feature>
<gene>
    <name evidence="3" type="ORF">FB550_1299</name>
</gene>
<evidence type="ECO:0000256" key="1">
    <source>
        <dbReference type="ARBA" id="ARBA00022801"/>
    </source>
</evidence>
<name>A0A561CB85_9BACI</name>
<dbReference type="GO" id="GO:0016787">
    <property type="term" value="F:hydrolase activity"/>
    <property type="evidence" value="ECO:0007669"/>
    <property type="project" value="UniProtKB-KW"/>
</dbReference>
<organism evidence="3 4">
    <name type="scientific">Neobacillus bataviensis</name>
    <dbReference type="NCBI Taxonomy" id="220685"/>
    <lineage>
        <taxon>Bacteria</taxon>
        <taxon>Bacillati</taxon>
        <taxon>Bacillota</taxon>
        <taxon>Bacilli</taxon>
        <taxon>Bacillales</taxon>
        <taxon>Bacillaceae</taxon>
        <taxon>Neobacillus</taxon>
    </lineage>
</organism>
<dbReference type="InterPro" id="IPR049492">
    <property type="entry name" value="BD-FAE-like_dom"/>
</dbReference>
<dbReference type="Gene3D" id="3.40.50.1820">
    <property type="entry name" value="alpha/beta hydrolase"/>
    <property type="match status" value="1"/>
</dbReference>
<protein>
    <submittedName>
        <fullName evidence="3">Acetyl esterase/lipase</fullName>
    </submittedName>
</protein>
<keyword evidence="1" id="KW-0378">Hydrolase</keyword>
<evidence type="ECO:0000259" key="2">
    <source>
        <dbReference type="Pfam" id="PF20434"/>
    </source>
</evidence>
<comment type="caution">
    <text evidence="3">The sequence shown here is derived from an EMBL/GenBank/DDBJ whole genome shotgun (WGS) entry which is preliminary data.</text>
</comment>
<proteinExistence type="predicted"/>
<reference evidence="3 4" key="1">
    <citation type="submission" date="2019-06" db="EMBL/GenBank/DDBJ databases">
        <title>Sorghum-associated microbial communities from plants grown in Nebraska, USA.</title>
        <authorList>
            <person name="Schachtman D."/>
        </authorList>
    </citation>
    <scope>NUCLEOTIDE SEQUENCE [LARGE SCALE GENOMIC DNA]</scope>
    <source>
        <strain evidence="3 4">2482</strain>
    </source>
</reference>
<dbReference type="RefSeq" id="WP_144568685.1">
    <property type="nucleotide sequence ID" value="NZ_VIVN01000029.1"/>
</dbReference>
<dbReference type="SUPFAM" id="SSF53474">
    <property type="entry name" value="alpha/beta-Hydrolases"/>
    <property type="match status" value="1"/>
</dbReference>
<dbReference type="PANTHER" id="PTHR48081">
    <property type="entry name" value="AB HYDROLASE SUPERFAMILY PROTEIN C4A8.06C"/>
    <property type="match status" value="1"/>
</dbReference>
<evidence type="ECO:0000313" key="3">
    <source>
        <dbReference type="EMBL" id="TWD88277.1"/>
    </source>
</evidence>
<dbReference type="InterPro" id="IPR050300">
    <property type="entry name" value="GDXG_lipolytic_enzyme"/>
</dbReference>
<accession>A0A561CB85</accession>
<dbReference type="EMBL" id="VIVN01000029">
    <property type="protein sequence ID" value="TWD88277.1"/>
    <property type="molecule type" value="Genomic_DNA"/>
</dbReference>
<sequence length="266" mass="29741">MTEKFPLWDDIKLDENGPNESTPSIQRYLLEGAGPFPVMIVAAGGGYARRAEHEAYPVADWLNSIGISAVVLNYRVVPYKHPVPLNDAKRAIRMVRYQAADWNLDPNRVGILGFSAGGHLASSAGTHYDFGNPVAKDPIERYSSRPDLMVLCYPVISMGEYTHEGSRLNLLSEKPEAELVELLSNENQITEETPPAFLWHTAEDASVPVENSLKFAAGLSRHKVPFDLHIFESGRHGLGLAEEHPEAREWPRLCELWLRKQGFLNN</sequence>